<feature type="transmembrane region" description="Helical" evidence="2">
    <location>
        <begin position="119"/>
        <end position="139"/>
    </location>
</feature>
<dbReference type="AlphaFoldDB" id="A0A7W8VFC9"/>
<gene>
    <name evidence="3" type="ORF">HDA36_004525</name>
</gene>
<feature type="compositionally biased region" description="Low complexity" evidence="1">
    <location>
        <begin position="54"/>
        <end position="63"/>
    </location>
</feature>
<accession>A0A7W8VFC9</accession>
<protein>
    <submittedName>
        <fullName evidence="3">Uncharacterized protein</fullName>
    </submittedName>
</protein>
<dbReference type="Proteomes" id="UP000572635">
    <property type="component" value="Unassembled WGS sequence"/>
</dbReference>
<evidence type="ECO:0000256" key="1">
    <source>
        <dbReference type="SAM" id="MobiDB-lite"/>
    </source>
</evidence>
<evidence type="ECO:0000313" key="4">
    <source>
        <dbReference type="Proteomes" id="UP000572635"/>
    </source>
</evidence>
<keyword evidence="4" id="KW-1185">Reference proteome</keyword>
<dbReference type="EMBL" id="JACHDB010000001">
    <property type="protein sequence ID" value="MBB5434441.1"/>
    <property type="molecule type" value="Genomic_DNA"/>
</dbReference>
<keyword evidence="2" id="KW-0472">Membrane</keyword>
<feature type="transmembrane region" description="Helical" evidence="2">
    <location>
        <begin position="176"/>
        <end position="194"/>
    </location>
</feature>
<sequence>MTEHPEAAPGPQHPRRPQFPRGAEYPEGEAAPGGYHAPDPGYLHGPPPPPAQPSAPGGAPAEEQEPRAAGEPFRRSTPARRKPIPAMRGGGHGRLIAVTALFVMVTGGSADYLSSTWRAALHLLFWAGVAAAALITAGREQRNGWEPSPRWVWPTAAIGGTLLAELLIALFGSPAIIAGSVVVAGLFLFLVMLFG</sequence>
<organism evidence="3 4">
    <name type="scientific">Nocardiopsis composta</name>
    <dbReference type="NCBI Taxonomy" id="157465"/>
    <lineage>
        <taxon>Bacteria</taxon>
        <taxon>Bacillati</taxon>
        <taxon>Actinomycetota</taxon>
        <taxon>Actinomycetes</taxon>
        <taxon>Streptosporangiales</taxon>
        <taxon>Nocardiopsidaceae</taxon>
        <taxon>Nocardiopsis</taxon>
    </lineage>
</organism>
<keyword evidence="2" id="KW-0812">Transmembrane</keyword>
<proteinExistence type="predicted"/>
<name>A0A7W8VFC9_9ACTN</name>
<feature type="compositionally biased region" description="Basic and acidic residues" evidence="1">
    <location>
        <begin position="64"/>
        <end position="74"/>
    </location>
</feature>
<keyword evidence="2" id="KW-1133">Transmembrane helix</keyword>
<feature type="region of interest" description="Disordered" evidence="1">
    <location>
        <begin position="1"/>
        <end position="88"/>
    </location>
</feature>
<comment type="caution">
    <text evidence="3">The sequence shown here is derived from an EMBL/GenBank/DDBJ whole genome shotgun (WGS) entry which is preliminary data.</text>
</comment>
<dbReference type="RefSeq" id="WP_184395048.1">
    <property type="nucleotide sequence ID" value="NZ_BAAAJD010000053.1"/>
</dbReference>
<reference evidence="3 4" key="1">
    <citation type="submission" date="2020-08" db="EMBL/GenBank/DDBJ databases">
        <title>Sequencing the genomes of 1000 actinobacteria strains.</title>
        <authorList>
            <person name="Klenk H.-P."/>
        </authorList>
    </citation>
    <scope>NUCLEOTIDE SEQUENCE [LARGE SCALE GENOMIC DNA]</scope>
    <source>
        <strain evidence="3 4">DSM 44551</strain>
    </source>
</reference>
<feature type="transmembrane region" description="Helical" evidence="2">
    <location>
        <begin position="95"/>
        <end position="113"/>
    </location>
</feature>
<evidence type="ECO:0000313" key="3">
    <source>
        <dbReference type="EMBL" id="MBB5434441.1"/>
    </source>
</evidence>
<evidence type="ECO:0000256" key="2">
    <source>
        <dbReference type="SAM" id="Phobius"/>
    </source>
</evidence>
<feature type="transmembrane region" description="Helical" evidence="2">
    <location>
        <begin position="151"/>
        <end position="170"/>
    </location>
</feature>